<dbReference type="AlphaFoldDB" id="A0A392NBH3"/>
<keyword evidence="6" id="KW-0137">Centromere</keyword>
<protein>
    <submittedName>
        <fullName evidence="7">Centromere protein O</fullName>
    </submittedName>
</protein>
<accession>A0A392NBH3</accession>
<dbReference type="PANTHER" id="PTHR14582">
    <property type="entry name" value="INNER KINETOCHORE SUBUNIT MAL2"/>
    <property type="match status" value="1"/>
</dbReference>
<evidence type="ECO:0000313" key="7">
    <source>
        <dbReference type="EMBL" id="MCH96408.1"/>
    </source>
</evidence>
<evidence type="ECO:0000256" key="3">
    <source>
        <dbReference type="ARBA" id="ARBA00007321"/>
    </source>
</evidence>
<dbReference type="InterPro" id="IPR018464">
    <property type="entry name" value="CENP-O"/>
</dbReference>
<evidence type="ECO:0000256" key="2">
    <source>
        <dbReference type="ARBA" id="ARBA00004584"/>
    </source>
</evidence>
<keyword evidence="8" id="KW-1185">Reference proteome</keyword>
<evidence type="ECO:0000313" key="8">
    <source>
        <dbReference type="Proteomes" id="UP000265520"/>
    </source>
</evidence>
<name>A0A392NBH3_9FABA</name>
<comment type="similarity">
    <text evidence="3">Belongs to the CENP-O/MCM21 family.</text>
</comment>
<dbReference type="PANTHER" id="PTHR14582:SF1">
    <property type="entry name" value="CENTROMERE PROTEIN O"/>
    <property type="match status" value="1"/>
</dbReference>
<comment type="subcellular location">
    <subcellularLocation>
        <location evidence="2">Chromosome</location>
        <location evidence="2">Centromere</location>
    </subcellularLocation>
    <subcellularLocation>
        <location evidence="1">Nucleus</location>
    </subcellularLocation>
</comment>
<dbReference type="Proteomes" id="UP000265520">
    <property type="component" value="Unassembled WGS sequence"/>
</dbReference>
<organism evidence="7 8">
    <name type="scientific">Trifolium medium</name>
    <dbReference type="NCBI Taxonomy" id="97028"/>
    <lineage>
        <taxon>Eukaryota</taxon>
        <taxon>Viridiplantae</taxon>
        <taxon>Streptophyta</taxon>
        <taxon>Embryophyta</taxon>
        <taxon>Tracheophyta</taxon>
        <taxon>Spermatophyta</taxon>
        <taxon>Magnoliopsida</taxon>
        <taxon>eudicotyledons</taxon>
        <taxon>Gunneridae</taxon>
        <taxon>Pentapetalae</taxon>
        <taxon>rosids</taxon>
        <taxon>fabids</taxon>
        <taxon>Fabales</taxon>
        <taxon>Fabaceae</taxon>
        <taxon>Papilionoideae</taxon>
        <taxon>50 kb inversion clade</taxon>
        <taxon>NPAAA clade</taxon>
        <taxon>Hologalegina</taxon>
        <taxon>IRL clade</taxon>
        <taxon>Trifolieae</taxon>
        <taxon>Trifolium</taxon>
    </lineage>
</organism>
<keyword evidence="4" id="KW-0158">Chromosome</keyword>
<keyword evidence="5" id="KW-0539">Nucleus</keyword>
<comment type="caution">
    <text evidence="7">The sequence shown here is derived from an EMBL/GenBank/DDBJ whole genome shotgun (WGS) entry which is preliminary data.</text>
</comment>
<gene>
    <name evidence="7" type="ORF">A2U01_0017394</name>
</gene>
<evidence type="ECO:0000256" key="4">
    <source>
        <dbReference type="ARBA" id="ARBA00022454"/>
    </source>
</evidence>
<proteinExistence type="inferred from homology"/>
<dbReference type="EMBL" id="LXQA010032252">
    <property type="protein sequence ID" value="MCH96408.1"/>
    <property type="molecule type" value="Genomic_DNA"/>
</dbReference>
<reference evidence="7 8" key="1">
    <citation type="journal article" date="2018" name="Front. Plant Sci.">
        <title>Red Clover (Trifolium pratense) and Zigzag Clover (T. medium) - A Picture of Genomic Similarities and Differences.</title>
        <authorList>
            <person name="Dluhosova J."/>
            <person name="Istvanek J."/>
            <person name="Nedelnik J."/>
            <person name="Repkova J."/>
        </authorList>
    </citation>
    <scope>NUCLEOTIDE SEQUENCE [LARGE SCALE GENOMIC DNA]</scope>
    <source>
        <strain evidence="8">cv. 10/8</strain>
        <tissue evidence="7">Leaf</tissue>
    </source>
</reference>
<evidence type="ECO:0000256" key="1">
    <source>
        <dbReference type="ARBA" id="ARBA00004123"/>
    </source>
</evidence>
<dbReference type="CDD" id="cd23835">
    <property type="entry name" value="DRWD-N_CENP-O"/>
    <property type="match status" value="1"/>
</dbReference>
<evidence type="ECO:0000256" key="6">
    <source>
        <dbReference type="ARBA" id="ARBA00023328"/>
    </source>
</evidence>
<dbReference type="Pfam" id="PF09496">
    <property type="entry name" value="CENP-O"/>
    <property type="match status" value="1"/>
</dbReference>
<sequence length="90" mass="10449">VICCLEGARIGIQYETSFAGEHCEFYHCVLESKSFLQRMTVLEHTVPFFLPIRETENDLLSSNAMKFIDHVGDLLQAYVDRREQVDYPCM</sequence>
<evidence type="ECO:0000256" key="5">
    <source>
        <dbReference type="ARBA" id="ARBA00023242"/>
    </source>
</evidence>
<dbReference type="GO" id="GO:0031511">
    <property type="term" value="C:Mis6-Sim4 complex"/>
    <property type="evidence" value="ECO:0007669"/>
    <property type="project" value="TreeGrafter"/>
</dbReference>
<feature type="non-terminal residue" evidence="7">
    <location>
        <position position="1"/>
    </location>
</feature>
<dbReference type="GO" id="GO:0005634">
    <property type="term" value="C:nucleus"/>
    <property type="evidence" value="ECO:0007669"/>
    <property type="project" value="UniProtKB-SubCell"/>
</dbReference>